<dbReference type="PANTHER" id="PTHR48475">
    <property type="entry name" value="RIBONUCLEASE H"/>
    <property type="match status" value="1"/>
</dbReference>
<dbReference type="InterPro" id="IPR012337">
    <property type="entry name" value="RNaseH-like_sf"/>
</dbReference>
<evidence type="ECO:0000313" key="2">
    <source>
        <dbReference type="EMBL" id="MCI44992.1"/>
    </source>
</evidence>
<feature type="non-terminal residue" evidence="2">
    <location>
        <position position="97"/>
    </location>
</feature>
<dbReference type="EMBL" id="LXQA010338185">
    <property type="protein sequence ID" value="MCI44992.1"/>
    <property type="molecule type" value="Genomic_DNA"/>
</dbReference>
<name>A0A392S948_9FABA</name>
<feature type="domain" description="RNase H type-1" evidence="1">
    <location>
        <begin position="1"/>
        <end position="94"/>
    </location>
</feature>
<dbReference type="Gene3D" id="3.30.420.10">
    <property type="entry name" value="Ribonuclease H-like superfamily/Ribonuclease H"/>
    <property type="match status" value="1"/>
</dbReference>
<sequence length="97" mass="10986">RFAFKASNNQAEYEALIAGMNLAREMEVQELNAQSDSQLVANQVAEEFQTKDPQLAKYLEKVKEMAKQIVAFELLYVPREQNARADLLAKLASIKKP</sequence>
<dbReference type="GO" id="GO:0004523">
    <property type="term" value="F:RNA-DNA hybrid ribonuclease activity"/>
    <property type="evidence" value="ECO:0007669"/>
    <property type="project" value="InterPro"/>
</dbReference>
<dbReference type="InterPro" id="IPR036397">
    <property type="entry name" value="RNaseH_sf"/>
</dbReference>
<dbReference type="CDD" id="cd09279">
    <property type="entry name" value="RNase_HI_like"/>
    <property type="match status" value="1"/>
</dbReference>
<dbReference type="Pfam" id="PF13456">
    <property type="entry name" value="RVT_3"/>
    <property type="match status" value="1"/>
</dbReference>
<evidence type="ECO:0000313" key="3">
    <source>
        <dbReference type="Proteomes" id="UP000265520"/>
    </source>
</evidence>
<dbReference type="SUPFAM" id="SSF53098">
    <property type="entry name" value="Ribonuclease H-like"/>
    <property type="match status" value="1"/>
</dbReference>
<dbReference type="Proteomes" id="UP000265520">
    <property type="component" value="Unassembled WGS sequence"/>
</dbReference>
<comment type="caution">
    <text evidence="2">The sequence shown here is derived from an EMBL/GenBank/DDBJ whole genome shotgun (WGS) entry which is preliminary data.</text>
</comment>
<dbReference type="InterPro" id="IPR002156">
    <property type="entry name" value="RNaseH_domain"/>
</dbReference>
<dbReference type="GO" id="GO:0003676">
    <property type="term" value="F:nucleic acid binding"/>
    <property type="evidence" value="ECO:0007669"/>
    <property type="project" value="InterPro"/>
</dbReference>
<keyword evidence="3" id="KW-1185">Reference proteome</keyword>
<reference evidence="2 3" key="1">
    <citation type="journal article" date="2018" name="Front. Plant Sci.">
        <title>Red Clover (Trifolium pratense) and Zigzag Clover (T. medium) - A Picture of Genomic Similarities and Differences.</title>
        <authorList>
            <person name="Dluhosova J."/>
            <person name="Istvanek J."/>
            <person name="Nedelnik J."/>
            <person name="Repkova J."/>
        </authorList>
    </citation>
    <scope>NUCLEOTIDE SEQUENCE [LARGE SCALE GENOMIC DNA]</scope>
    <source>
        <strain evidence="3">cv. 10/8</strain>
        <tissue evidence="2">Leaf</tissue>
    </source>
</reference>
<protein>
    <submittedName>
        <fullName evidence="2">Gag-pol polyprotein</fullName>
    </submittedName>
</protein>
<proteinExistence type="predicted"/>
<organism evidence="2 3">
    <name type="scientific">Trifolium medium</name>
    <dbReference type="NCBI Taxonomy" id="97028"/>
    <lineage>
        <taxon>Eukaryota</taxon>
        <taxon>Viridiplantae</taxon>
        <taxon>Streptophyta</taxon>
        <taxon>Embryophyta</taxon>
        <taxon>Tracheophyta</taxon>
        <taxon>Spermatophyta</taxon>
        <taxon>Magnoliopsida</taxon>
        <taxon>eudicotyledons</taxon>
        <taxon>Gunneridae</taxon>
        <taxon>Pentapetalae</taxon>
        <taxon>rosids</taxon>
        <taxon>fabids</taxon>
        <taxon>Fabales</taxon>
        <taxon>Fabaceae</taxon>
        <taxon>Papilionoideae</taxon>
        <taxon>50 kb inversion clade</taxon>
        <taxon>NPAAA clade</taxon>
        <taxon>Hologalegina</taxon>
        <taxon>IRL clade</taxon>
        <taxon>Trifolieae</taxon>
        <taxon>Trifolium</taxon>
    </lineage>
</organism>
<accession>A0A392S948</accession>
<dbReference type="PANTHER" id="PTHR48475:SF2">
    <property type="entry name" value="RIBONUCLEASE H"/>
    <property type="match status" value="1"/>
</dbReference>
<evidence type="ECO:0000259" key="1">
    <source>
        <dbReference type="PROSITE" id="PS50879"/>
    </source>
</evidence>
<dbReference type="AlphaFoldDB" id="A0A392S948"/>
<feature type="non-terminal residue" evidence="2">
    <location>
        <position position="1"/>
    </location>
</feature>
<dbReference type="PROSITE" id="PS50879">
    <property type="entry name" value="RNASE_H_1"/>
    <property type="match status" value="1"/>
</dbReference>